<organism evidence="1 2">
    <name type="scientific">Vibrio phage pTD1</name>
    <dbReference type="NCBI Taxonomy" id="1938577"/>
    <lineage>
        <taxon>Viruses</taxon>
        <taxon>Duplodnaviria</taxon>
        <taxon>Heunggongvirae</taxon>
        <taxon>Uroviricota</taxon>
        <taxon>Caudoviricetes</taxon>
        <taxon>Chimalliviridae</taxon>
        <taxon>Gorgonvirinae</taxon>
        <taxon>Tidunavirus</taxon>
        <taxon>Tidunavirus pTD1</taxon>
    </lineage>
</organism>
<evidence type="ECO:0000313" key="2">
    <source>
        <dbReference type="Proteomes" id="UP000221243"/>
    </source>
</evidence>
<dbReference type="KEGG" id="vg:40075146"/>
<keyword evidence="2" id="KW-1185">Reference proteome</keyword>
<sequence>MSQANKQSQTLLDFASVLGMNSVMSGGRSVPVVNDVMKALNDFKEEKGKSSLAPALQAIIPQEIISMDSNLSPVLPGIILARRVGNTMIIAPIMFSNRELAIQLEEIHTNGVLGQNTPSKVQIKQAPNRYMTGEVVRNIMESIKLRYGADGVNDVQLITSRVINLEDYQTPENKEAGLPQLLTGVILDEWERGMKITLTKAMVKAQQELKTPFIDSKGQIDKNAYGATKSATARIEAVKTQNGGPVSIDGVPCGANMTVQLQTAPKEGQPYNTDAARGIVTAYSTVQLIGVPFAVYTANLMSRQQPQVFNPMLTAGADAYPHGYHPLQAVVVMNSARAQAQMGNNSGIASWLMGLYANMTVNHNHLFTEPLRMMSNGARGNLSHIERRIDDMIMGALPKRDDKTKINESRLKDMDFTSSWIRRNIAPHASYAIDLSEFGNEAALHNFLLNLAGKTGTASENKMTVVKVIDAITDGEATRRINDNRQSGKGWTMDKPILCASSIILPVGTFKHNGQLHSLEEVDEMFLSRLCPTDSTPMIQYLGAIYGDNGQTPEAVRRYKMTTMLPTLINDDVNMTGTARRYYIAPDFAEFLGQCMDKLGNLNASGTMGTFASNVAIYAPSVEFAVMAAAGASGAYMAANGGLVGNPSGVTFA</sequence>
<proteinExistence type="predicted"/>
<dbReference type="GeneID" id="40075146"/>
<evidence type="ECO:0000313" key="1">
    <source>
        <dbReference type="EMBL" id="BAW98339.1"/>
    </source>
</evidence>
<dbReference type="RefSeq" id="YP_009599417.1">
    <property type="nucleotide sequence ID" value="NC_041916.1"/>
</dbReference>
<accession>A0A1Q2U2Y1</accession>
<dbReference type="OrthoDB" id="1720at10239"/>
<name>A0A1Q2U2Y1_9CAUD</name>
<protein>
    <submittedName>
        <fullName evidence="1">Phage protein</fullName>
    </submittedName>
</protein>
<dbReference type="EMBL" id="AP017972">
    <property type="protein sequence ID" value="BAW98339.1"/>
    <property type="molecule type" value="Genomic_DNA"/>
</dbReference>
<reference evidence="1 2" key="1">
    <citation type="submission" date="2017-01" db="EMBL/GenBank/DDBJ databases">
        <title>Complete Genome Sequence of Vibrio Parahaemolyticus Bacteriophage pTD1.</title>
        <authorList>
            <person name="Midorikawa Y."/>
            <person name="Sano M."/>
        </authorList>
    </citation>
    <scope>NUCLEOTIDE SEQUENCE [LARGE SCALE GENOMIC DNA]</scope>
    <source>
        <strain evidence="1">PTD1</strain>
    </source>
</reference>
<dbReference type="Proteomes" id="UP000221243">
    <property type="component" value="Segment"/>
</dbReference>